<reference evidence="1" key="1">
    <citation type="submission" date="2021-02" db="EMBL/GenBank/DDBJ databases">
        <authorList>
            <person name="Nowell W R."/>
        </authorList>
    </citation>
    <scope>NUCLEOTIDE SEQUENCE</scope>
</reference>
<evidence type="ECO:0000313" key="1">
    <source>
        <dbReference type="EMBL" id="CAF4357335.1"/>
    </source>
</evidence>
<name>A0A8S2UYL8_9BILA</name>
<dbReference type="EMBL" id="CAJOBJ010047414">
    <property type="protein sequence ID" value="CAF4357335.1"/>
    <property type="molecule type" value="Genomic_DNA"/>
</dbReference>
<protein>
    <submittedName>
        <fullName evidence="1">Uncharacterized protein</fullName>
    </submittedName>
</protein>
<gene>
    <name evidence="1" type="ORF">GIL414_LOCUS28241</name>
</gene>
<sequence>LSSNRSTFDDNTRPLLEKLSISRKDPFMIASSSSSPAPSNSYPSPPTKIFRTEEFILRRVLKNIDYN</sequence>
<comment type="caution">
    <text evidence="1">The sequence shown here is derived from an EMBL/GenBank/DDBJ whole genome shotgun (WGS) entry which is preliminary data.</text>
</comment>
<accession>A0A8S2UYL8</accession>
<dbReference type="Proteomes" id="UP000681720">
    <property type="component" value="Unassembled WGS sequence"/>
</dbReference>
<proteinExistence type="predicted"/>
<organism evidence="1 2">
    <name type="scientific">Rotaria magnacalcarata</name>
    <dbReference type="NCBI Taxonomy" id="392030"/>
    <lineage>
        <taxon>Eukaryota</taxon>
        <taxon>Metazoa</taxon>
        <taxon>Spiralia</taxon>
        <taxon>Gnathifera</taxon>
        <taxon>Rotifera</taxon>
        <taxon>Eurotatoria</taxon>
        <taxon>Bdelloidea</taxon>
        <taxon>Philodinida</taxon>
        <taxon>Philodinidae</taxon>
        <taxon>Rotaria</taxon>
    </lineage>
</organism>
<evidence type="ECO:0000313" key="2">
    <source>
        <dbReference type="Proteomes" id="UP000681720"/>
    </source>
</evidence>
<dbReference type="AlphaFoldDB" id="A0A8S2UYL8"/>
<feature type="non-terminal residue" evidence="1">
    <location>
        <position position="1"/>
    </location>
</feature>